<dbReference type="SUPFAM" id="SSF143422">
    <property type="entry name" value="Transposase IS200-like"/>
    <property type="match status" value="1"/>
</dbReference>
<dbReference type="AlphaFoldDB" id="A0A1F6VDJ7"/>
<dbReference type="NCBIfam" id="NF047646">
    <property type="entry name" value="REP_Tyr_transpos"/>
    <property type="match status" value="1"/>
</dbReference>
<dbReference type="InterPro" id="IPR052715">
    <property type="entry name" value="RAYT_transposase"/>
</dbReference>
<dbReference type="GO" id="GO:0006313">
    <property type="term" value="P:DNA transposition"/>
    <property type="evidence" value="ECO:0007669"/>
    <property type="project" value="InterPro"/>
</dbReference>
<evidence type="ECO:0000259" key="1">
    <source>
        <dbReference type="SMART" id="SM01321"/>
    </source>
</evidence>
<dbReference type="PANTHER" id="PTHR36966:SF1">
    <property type="entry name" value="REP-ASSOCIATED TYROSINE TRANSPOSASE"/>
    <property type="match status" value="1"/>
</dbReference>
<dbReference type="PANTHER" id="PTHR36966">
    <property type="entry name" value="REP-ASSOCIATED TYROSINE TRANSPOSASE"/>
    <property type="match status" value="1"/>
</dbReference>
<name>A0A1F6VDJ7_9PROT</name>
<proteinExistence type="predicted"/>
<dbReference type="GO" id="GO:0004803">
    <property type="term" value="F:transposase activity"/>
    <property type="evidence" value="ECO:0007669"/>
    <property type="project" value="InterPro"/>
</dbReference>
<sequence>MVNYRRARIPGATYFFTVTLNDRKSDLLAKHISLLRSSFRIVKHERPFRMDAVVVLPEHLLAIWTLPENDDDYPSRWRAIKANFTRSIKNRGAVPKRNARGEYDIWQRRYWEHLIRDDADFERHVNYIHYNPVKHALVKRPTDWRWSSIHRFVRLGLVPPTWAVDTGDGSYGE</sequence>
<dbReference type="Gene3D" id="3.30.70.1290">
    <property type="entry name" value="Transposase IS200-like"/>
    <property type="match status" value="1"/>
</dbReference>
<dbReference type="InterPro" id="IPR002686">
    <property type="entry name" value="Transposase_17"/>
</dbReference>
<accession>A0A1F6VDJ7</accession>
<comment type="caution">
    <text evidence="2">The sequence shown here is derived from an EMBL/GenBank/DDBJ whole genome shotgun (WGS) entry which is preliminary data.</text>
</comment>
<evidence type="ECO:0000313" key="3">
    <source>
        <dbReference type="Proteomes" id="UP000179076"/>
    </source>
</evidence>
<organism evidence="2 3">
    <name type="scientific">Candidatus Muproteobacteria bacterium RBG_16_60_9</name>
    <dbReference type="NCBI Taxonomy" id="1817755"/>
    <lineage>
        <taxon>Bacteria</taxon>
        <taxon>Pseudomonadati</taxon>
        <taxon>Pseudomonadota</taxon>
        <taxon>Candidatus Muproteobacteria</taxon>
    </lineage>
</organism>
<dbReference type="InterPro" id="IPR036515">
    <property type="entry name" value="Transposase_17_sf"/>
</dbReference>
<reference evidence="2 3" key="1">
    <citation type="journal article" date="2016" name="Nat. Commun.">
        <title>Thousands of microbial genomes shed light on interconnected biogeochemical processes in an aquifer system.</title>
        <authorList>
            <person name="Anantharaman K."/>
            <person name="Brown C.T."/>
            <person name="Hug L.A."/>
            <person name="Sharon I."/>
            <person name="Castelle C.J."/>
            <person name="Probst A.J."/>
            <person name="Thomas B.C."/>
            <person name="Singh A."/>
            <person name="Wilkins M.J."/>
            <person name="Karaoz U."/>
            <person name="Brodie E.L."/>
            <person name="Williams K.H."/>
            <person name="Hubbard S.S."/>
            <person name="Banfield J.F."/>
        </authorList>
    </citation>
    <scope>NUCLEOTIDE SEQUENCE [LARGE SCALE GENOMIC DNA]</scope>
</reference>
<dbReference type="EMBL" id="MFSP01000052">
    <property type="protein sequence ID" value="OGI67648.1"/>
    <property type="molecule type" value="Genomic_DNA"/>
</dbReference>
<dbReference type="GO" id="GO:0043565">
    <property type="term" value="F:sequence-specific DNA binding"/>
    <property type="evidence" value="ECO:0007669"/>
    <property type="project" value="TreeGrafter"/>
</dbReference>
<dbReference type="Proteomes" id="UP000179076">
    <property type="component" value="Unassembled WGS sequence"/>
</dbReference>
<protein>
    <recommendedName>
        <fullName evidence="1">Transposase IS200-like domain-containing protein</fullName>
    </recommendedName>
</protein>
<feature type="domain" description="Transposase IS200-like" evidence="1">
    <location>
        <begin position="9"/>
        <end position="131"/>
    </location>
</feature>
<dbReference type="SMART" id="SM01321">
    <property type="entry name" value="Y1_Tnp"/>
    <property type="match status" value="1"/>
</dbReference>
<evidence type="ECO:0000313" key="2">
    <source>
        <dbReference type="EMBL" id="OGI67648.1"/>
    </source>
</evidence>
<gene>
    <name evidence="2" type="ORF">A2W18_09250</name>
</gene>